<accession>A0ABV5RKR3</accession>
<evidence type="ECO:0000313" key="1">
    <source>
        <dbReference type="EMBL" id="MFB9578459.1"/>
    </source>
</evidence>
<protein>
    <submittedName>
        <fullName evidence="1">Uncharacterized protein</fullName>
    </submittedName>
</protein>
<comment type="caution">
    <text evidence="1">The sequence shown here is derived from an EMBL/GenBank/DDBJ whole genome shotgun (WGS) entry which is preliminary data.</text>
</comment>
<proteinExistence type="predicted"/>
<dbReference type="RefSeq" id="WP_345509885.1">
    <property type="nucleotide sequence ID" value="NZ_BAAAXD010000005.1"/>
</dbReference>
<organism evidence="1 2">
    <name type="scientific">Streptomyces yanii</name>
    <dbReference type="NCBI Taxonomy" id="78510"/>
    <lineage>
        <taxon>Bacteria</taxon>
        <taxon>Bacillati</taxon>
        <taxon>Actinomycetota</taxon>
        <taxon>Actinomycetes</taxon>
        <taxon>Kitasatosporales</taxon>
        <taxon>Streptomycetaceae</taxon>
        <taxon>Streptomyces</taxon>
    </lineage>
</organism>
<dbReference type="EMBL" id="JBHMCG010000177">
    <property type="protein sequence ID" value="MFB9578459.1"/>
    <property type="molecule type" value="Genomic_DNA"/>
</dbReference>
<evidence type="ECO:0000313" key="2">
    <source>
        <dbReference type="Proteomes" id="UP001589710"/>
    </source>
</evidence>
<dbReference type="Proteomes" id="UP001589710">
    <property type="component" value="Unassembled WGS sequence"/>
</dbReference>
<keyword evidence="2" id="KW-1185">Reference proteome</keyword>
<name>A0ABV5RKR3_9ACTN</name>
<reference evidence="1 2" key="1">
    <citation type="submission" date="2024-09" db="EMBL/GenBank/DDBJ databases">
        <authorList>
            <person name="Sun Q."/>
            <person name="Mori K."/>
        </authorList>
    </citation>
    <scope>NUCLEOTIDE SEQUENCE [LARGE SCALE GENOMIC DNA]</scope>
    <source>
        <strain evidence="1 2">JCM 3331</strain>
    </source>
</reference>
<sequence>MEGLVSAYAHGAEKTVKVTDAVPLTHYDSRGLTAFYVAFGVTLPDSPPRT</sequence>
<gene>
    <name evidence="1" type="ORF">ACFFTL_40905</name>
</gene>